<feature type="region of interest" description="Disordered" evidence="1">
    <location>
        <begin position="1119"/>
        <end position="1202"/>
    </location>
</feature>
<gene>
    <name evidence="2" type="ORF">IV203_012396</name>
</gene>
<dbReference type="PANTHER" id="PTHR11099">
    <property type="entry name" value="VACUOLAR SORTING PROTEIN 35"/>
    <property type="match status" value="1"/>
</dbReference>
<evidence type="ECO:0000256" key="1">
    <source>
        <dbReference type="SAM" id="MobiDB-lite"/>
    </source>
</evidence>
<evidence type="ECO:0000313" key="2">
    <source>
        <dbReference type="EMBL" id="KAG7349799.1"/>
    </source>
</evidence>
<dbReference type="EMBL" id="JAGRRH010000019">
    <property type="protein sequence ID" value="KAG7349799.1"/>
    <property type="molecule type" value="Genomic_DNA"/>
</dbReference>
<reference evidence="2" key="2">
    <citation type="submission" date="2021-04" db="EMBL/GenBank/DDBJ databases">
        <authorList>
            <person name="Podell S."/>
        </authorList>
    </citation>
    <scope>NUCLEOTIDE SEQUENCE</scope>
    <source>
        <strain evidence="2">Hildebrandi</strain>
    </source>
</reference>
<dbReference type="PANTHER" id="PTHR11099:SF0">
    <property type="entry name" value="VACUOLAR PROTEIN SORTING-ASSOCIATED PROTEIN 35"/>
    <property type="match status" value="1"/>
</dbReference>
<feature type="compositionally biased region" description="Low complexity" evidence="1">
    <location>
        <begin position="295"/>
        <end position="305"/>
    </location>
</feature>
<feature type="region of interest" description="Disordered" evidence="1">
    <location>
        <begin position="486"/>
        <end position="513"/>
    </location>
</feature>
<protein>
    <submittedName>
        <fullName evidence="2">Vacuolar sorting-associated protein 26</fullName>
    </submittedName>
</protein>
<dbReference type="Pfam" id="PF03635">
    <property type="entry name" value="Vps35"/>
    <property type="match status" value="1"/>
</dbReference>
<feature type="region of interest" description="Disordered" evidence="1">
    <location>
        <begin position="205"/>
        <end position="384"/>
    </location>
</feature>
<dbReference type="GO" id="GO:0005770">
    <property type="term" value="C:late endosome"/>
    <property type="evidence" value="ECO:0007669"/>
    <property type="project" value="TreeGrafter"/>
</dbReference>
<feature type="compositionally biased region" description="Low complexity" evidence="1">
    <location>
        <begin position="205"/>
        <end position="221"/>
    </location>
</feature>
<accession>A0A9K3PLW6</accession>
<dbReference type="GO" id="GO:0030906">
    <property type="term" value="C:retromer, cargo-selective complex"/>
    <property type="evidence" value="ECO:0007669"/>
    <property type="project" value="InterPro"/>
</dbReference>
<evidence type="ECO:0000313" key="3">
    <source>
        <dbReference type="Proteomes" id="UP000693970"/>
    </source>
</evidence>
<feature type="compositionally biased region" description="Pro residues" evidence="1">
    <location>
        <begin position="351"/>
        <end position="363"/>
    </location>
</feature>
<dbReference type="OrthoDB" id="10258141at2759"/>
<sequence>MMDGHENIGGDTGQSVASQSNAFTSPMGGIQGDGAFMNSSNMQSDGQQPYNAMGQQQQQQQQPLPPATPGNTYGGGAMTGGMYGSNLSSPVAGSITQFATPIMQQQQQQLQQQHQAMYNPPQNSPYNFTPPPQPNSTIGTGAGTGMSFAQRSAMMQQQAGVGNNVYGSGIQRQPPMQQAGIMTPERLSFPNQPQQQLHQPPVAQIHVPTQRQQQQQQQQQQIPSNAYQGGGGMSYAQRSQVMIQPSTPQQQQQQQQPTQTNVPSIVPGGSNAMYSPTLSTTQQQQTYAGNSPYVQQQQQLQSQMQGSFMASQPGQQQQPPPPPAAVGSYAQRSAMMGQSPASMQQLQQPGGMPPQPSIMPPQQPATMAVLQQPPPQPRNPMMDPPEVVAQQQRLLMDATRKVQEHAYYMKQAMERNDLPTVLDRAAQMVGELGEHAHAHHHHHVHPPAPGATGSTTALLPKNYYELHLRALEELPTLEDYLLNLSRQHPPQQGDASAAPGGIPTSPGNNPLMMGTAPGATNQSMMMNTPTMNPQMMMGQQQQLQTQLNFADSQTKKLSYTMKELYDSVQYCPNVLSRLYLQICAASALIRSGEVGARWVLKDMIEAVKCVQNPVRGLFLRHYLLQAFRDKLPDEAIPLDQIGTPLGTGTVTPGGEASNPVDNVSTPAAVAPIVTMDSEQGTVKDSYEFILANFIEMNKLWVRIQHLPGDGKSIEIRRRREKDRNELRILVGTNLVRLSALDSITSAIYGQVILPTVLNHIVICGDPLAQAYLMDCLVQVFPDEYHIETMPILLGVCPKLRDKVNIRTILQSLMDRLANYLADEELLDEKDSNQVKRSVALDSFRMFDECVQNVYNARGPKLNPKEVIRLQTALLSFSMKCYKGNMEQIVTCLKNSVVTLQAIRNNAALLQDSNMQQQLAPPKLTLDEVSTKELEKLLSIPLDELALGVLKLDFYADLISFLPWANRREVALTMLKAVSNSGKPPESVKEIDELFSVIAPVIRDEHDKTVPTSQQEMAGGMERTANLMAGLGVSPQPQRYLSQSSDDARFTASQYNEDAALLSKLIDMLDHSDTDILYEMLAAARNHLNAGKYRVGTAYMALVFASLKLSRRIYNEDHGLIKPKEDSSAPNAESPEEKGDTKVENAVQETDGNTTKETSSEDDDTKGQAADIDDAVKTTNVEDENKADEILPVETPAESPPKAPKSITCRKVFVFIQQTISSYAKINPEQGVKLYLEAATTADKLGQAGDDKNDFGAISYELISQAFALYEEQAITDSSIQSRCVLAMIGTLLISRSLSKDDYEGLIMKASKYSAKMLKKPEQCEMVALCAHLFYVVGEDGETVIYSNPQRCLECLQRSLKLADACTNTNPANLRLFVKLLDLYLYFFEKKNPSITSNYITGLVALLKEHVDNLGQFGGSADNSPVGEARAQFLQIVRHINAMKNREEAAEMFSGIDVSSVQT</sequence>
<feature type="compositionally biased region" description="Polar residues" evidence="1">
    <location>
        <begin position="37"/>
        <end position="54"/>
    </location>
</feature>
<keyword evidence="3" id="KW-1185">Reference proteome</keyword>
<comment type="caution">
    <text evidence="2">The sequence shown here is derived from an EMBL/GenBank/DDBJ whole genome shotgun (WGS) entry which is preliminary data.</text>
</comment>
<dbReference type="GO" id="GO:0005829">
    <property type="term" value="C:cytosol"/>
    <property type="evidence" value="ECO:0007669"/>
    <property type="project" value="GOC"/>
</dbReference>
<feature type="compositionally biased region" description="Polar residues" evidence="1">
    <location>
        <begin position="13"/>
        <end position="24"/>
    </location>
</feature>
<dbReference type="Proteomes" id="UP000693970">
    <property type="component" value="Unassembled WGS sequence"/>
</dbReference>
<name>A0A9K3PLW6_9STRA</name>
<feature type="region of interest" description="Disordered" evidence="1">
    <location>
        <begin position="436"/>
        <end position="455"/>
    </location>
</feature>
<organism evidence="2 3">
    <name type="scientific">Nitzschia inconspicua</name>
    <dbReference type="NCBI Taxonomy" id="303405"/>
    <lineage>
        <taxon>Eukaryota</taxon>
        <taxon>Sar</taxon>
        <taxon>Stramenopiles</taxon>
        <taxon>Ochrophyta</taxon>
        <taxon>Bacillariophyta</taxon>
        <taxon>Bacillariophyceae</taxon>
        <taxon>Bacillariophycidae</taxon>
        <taxon>Bacillariales</taxon>
        <taxon>Bacillariaceae</taxon>
        <taxon>Nitzschia</taxon>
    </lineage>
</organism>
<proteinExistence type="predicted"/>
<dbReference type="GO" id="GO:0042147">
    <property type="term" value="P:retrograde transport, endosome to Golgi"/>
    <property type="evidence" value="ECO:0007669"/>
    <property type="project" value="InterPro"/>
</dbReference>
<dbReference type="InterPro" id="IPR005378">
    <property type="entry name" value="Vps35"/>
</dbReference>
<dbReference type="GO" id="GO:0006886">
    <property type="term" value="P:intracellular protein transport"/>
    <property type="evidence" value="ECO:0007669"/>
    <property type="project" value="TreeGrafter"/>
</dbReference>
<feature type="compositionally biased region" description="Low complexity" evidence="1">
    <location>
        <begin position="244"/>
        <end position="260"/>
    </location>
</feature>
<feature type="region of interest" description="Disordered" evidence="1">
    <location>
        <begin position="1"/>
        <end position="77"/>
    </location>
</feature>
<reference evidence="2" key="1">
    <citation type="journal article" date="2021" name="Sci. Rep.">
        <title>Diploid genomic architecture of Nitzschia inconspicua, an elite biomass production diatom.</title>
        <authorList>
            <person name="Oliver A."/>
            <person name="Podell S."/>
            <person name="Pinowska A."/>
            <person name="Traller J.C."/>
            <person name="Smith S.R."/>
            <person name="McClure R."/>
            <person name="Beliaev A."/>
            <person name="Bohutskyi P."/>
            <person name="Hill E.A."/>
            <person name="Rabines A."/>
            <person name="Zheng H."/>
            <person name="Allen L.Z."/>
            <person name="Kuo A."/>
            <person name="Grigoriev I.V."/>
            <person name="Allen A.E."/>
            <person name="Hazlebeck D."/>
            <person name="Allen E.E."/>
        </authorList>
    </citation>
    <scope>NUCLEOTIDE SEQUENCE</scope>
    <source>
        <strain evidence="2">Hildebrandi</strain>
    </source>
</reference>